<dbReference type="RefSeq" id="WP_237658347.1">
    <property type="nucleotide sequence ID" value="NZ_OBMQ01000004.1"/>
</dbReference>
<gene>
    <name evidence="3" type="ORF">SAMN05880501_10419</name>
</gene>
<name>A0A285SBW2_9BACL</name>
<keyword evidence="1" id="KW-0472">Membrane</keyword>
<reference evidence="4" key="1">
    <citation type="submission" date="2017-08" db="EMBL/GenBank/DDBJ databases">
        <authorList>
            <person name="Varghese N."/>
            <person name="Submissions S."/>
        </authorList>
    </citation>
    <scope>NUCLEOTIDE SEQUENCE [LARGE SCALE GENOMIC DNA]</scope>
    <source>
        <strain evidence="4">JC22</strain>
    </source>
</reference>
<evidence type="ECO:0000313" key="3">
    <source>
        <dbReference type="EMBL" id="SOC05183.1"/>
    </source>
</evidence>
<evidence type="ECO:0000259" key="2">
    <source>
        <dbReference type="Pfam" id="PF07853"/>
    </source>
</evidence>
<proteinExistence type="predicted"/>
<protein>
    <submittedName>
        <fullName evidence="3">Uncharacterized protein DUF1648</fullName>
    </submittedName>
</protein>
<dbReference type="Proteomes" id="UP000219636">
    <property type="component" value="Unassembled WGS sequence"/>
</dbReference>
<dbReference type="Pfam" id="PF07853">
    <property type="entry name" value="DUF1648"/>
    <property type="match status" value="1"/>
</dbReference>
<organism evidence="3 4">
    <name type="scientific">Ureibacillus xyleni</name>
    <dbReference type="NCBI Taxonomy" id="614648"/>
    <lineage>
        <taxon>Bacteria</taxon>
        <taxon>Bacillati</taxon>
        <taxon>Bacillota</taxon>
        <taxon>Bacilli</taxon>
        <taxon>Bacillales</taxon>
        <taxon>Caryophanaceae</taxon>
        <taxon>Ureibacillus</taxon>
    </lineage>
</organism>
<feature type="domain" description="DUF1648" evidence="2">
    <location>
        <begin position="29"/>
        <end position="74"/>
    </location>
</feature>
<keyword evidence="4" id="KW-1185">Reference proteome</keyword>
<evidence type="ECO:0000256" key="1">
    <source>
        <dbReference type="SAM" id="Phobius"/>
    </source>
</evidence>
<dbReference type="InterPro" id="IPR012867">
    <property type="entry name" value="DUF1648"/>
</dbReference>
<feature type="transmembrane region" description="Helical" evidence="1">
    <location>
        <begin position="144"/>
        <end position="163"/>
    </location>
</feature>
<evidence type="ECO:0000313" key="4">
    <source>
        <dbReference type="Proteomes" id="UP000219636"/>
    </source>
</evidence>
<sequence>MNGKLPYRPIVHIPKTKIEKMTDIICFGLFVLSLVYVVFNWGKIPDEIPGHFNATGEVDRWGSKYELFILPIIGTLQFILMSLLEKAPHMHNYPKRINASNVEQFYLQSRKLLNVIKNISLLMFGFLIVQIVRVTKGDIQTLGAWFMPILIGIIFIVVVIGIFQQKKIK</sequence>
<feature type="transmembrane region" description="Helical" evidence="1">
    <location>
        <begin position="21"/>
        <end position="39"/>
    </location>
</feature>
<dbReference type="EMBL" id="OBMQ01000004">
    <property type="protein sequence ID" value="SOC05183.1"/>
    <property type="molecule type" value="Genomic_DNA"/>
</dbReference>
<keyword evidence="1" id="KW-1133">Transmembrane helix</keyword>
<keyword evidence="1" id="KW-0812">Transmembrane</keyword>
<dbReference type="AlphaFoldDB" id="A0A285SBW2"/>
<feature type="transmembrane region" description="Helical" evidence="1">
    <location>
        <begin position="67"/>
        <end position="84"/>
    </location>
</feature>
<accession>A0A285SBW2</accession>
<feature type="transmembrane region" description="Helical" evidence="1">
    <location>
        <begin position="115"/>
        <end position="132"/>
    </location>
</feature>